<sequence>MGAREFLAKFQVAFLAGMESADSLTVAMNLLRELDRLETASGLVIPQGMIATVGKDQATVGFEVRYREAPVAEEAQTMQRETTKGAIR</sequence>
<name>A0A6N2T965_9FIRM</name>
<dbReference type="EMBL" id="CACRSL010000003">
    <property type="protein sequence ID" value="VYT02218.1"/>
    <property type="molecule type" value="Genomic_DNA"/>
</dbReference>
<accession>A0A6N2T965</accession>
<proteinExistence type="predicted"/>
<organism evidence="1">
    <name type="scientific">uncultured Anaerotruncus sp</name>
    <dbReference type="NCBI Taxonomy" id="905011"/>
    <lineage>
        <taxon>Bacteria</taxon>
        <taxon>Bacillati</taxon>
        <taxon>Bacillota</taxon>
        <taxon>Clostridia</taxon>
        <taxon>Eubacteriales</taxon>
        <taxon>Oscillospiraceae</taxon>
        <taxon>Anaerotruncus</taxon>
        <taxon>environmental samples</taxon>
    </lineage>
</organism>
<evidence type="ECO:0000313" key="1">
    <source>
        <dbReference type="EMBL" id="VYT02218.1"/>
    </source>
</evidence>
<reference evidence="1" key="1">
    <citation type="submission" date="2019-11" db="EMBL/GenBank/DDBJ databases">
        <authorList>
            <person name="Feng L."/>
        </authorList>
    </citation>
    <scope>NUCLEOTIDE SEQUENCE</scope>
    <source>
        <strain evidence="1">AundefinedLFYP135</strain>
    </source>
</reference>
<dbReference type="AlphaFoldDB" id="A0A6N2T965"/>
<protein>
    <submittedName>
        <fullName evidence="1">Uncharacterized protein</fullName>
    </submittedName>
</protein>
<gene>
    <name evidence="1" type="ORF">AULFYP135_01328</name>
</gene>